<dbReference type="InterPro" id="IPR001548">
    <property type="entry name" value="Peptidase_M2"/>
</dbReference>
<sequence>MKHPCISTAIALGCLFSACKPATNNEATQANAQAFLDAYNQKYQALYYEDNLAQWQLNTRIVAGDTTQQQITDAADKAFADFTGSKENIDSAQHYLKDTAALTPLQVRQFETILFYAGNTPATAGDVVARRIKAQNTQTAALYGFRYTIDGKPVTSGKIDEILATSTDLPLRRSAWTASKEVGKALKVGLDSLQNLRNASVAPLGYKNFFDYNAREYGMSEDEVLQLTRKFIAEVWPLYRELHTWARYELAAKYKQPVPAYLPADWLPNRWGQDWTALVQVEGLNFDKILKERGVTWMAKEGENFYSSLGFDSLPATFWTRSSLYSVPVDSPFSKNNHASAWHLDLNRDVRSLQSITPTTEYWSTVLHEFGHIYYFLSYSNPNIPFVLRNGANRGFHEAFGTMMGLASLQKPFLEGRNLIPANTKTNDTLKLLQEALDYVVHIPWGSGVMTEFEYQLYVKKIPQSAYNRTWWDLVKKYQGIEPPTERGEIYCDAATKTHINDDAAQYYDYSIANVLVFQFHDYIAKNILHQDPHATNYWGNKEVGNFLKKVMEPGASVSWQSLLKTSIGQDMSAQAMVDYFAPLMTYLKHVNAGRNYTLPEKI</sequence>
<dbReference type="RefSeq" id="WP_111600259.1">
    <property type="nucleotide sequence ID" value="NZ_QLLL01000012.1"/>
</dbReference>
<evidence type="ECO:0000256" key="8">
    <source>
        <dbReference type="PIRSR" id="PIRSR601548-8"/>
    </source>
</evidence>
<dbReference type="CDD" id="cd06461">
    <property type="entry name" value="M2_ACE"/>
    <property type="match status" value="1"/>
</dbReference>
<evidence type="ECO:0000256" key="4">
    <source>
        <dbReference type="PIRSR" id="PIRSR601548-1"/>
    </source>
</evidence>
<evidence type="ECO:0000313" key="10">
    <source>
        <dbReference type="Proteomes" id="UP000249547"/>
    </source>
</evidence>
<feature type="binding site" evidence="8">
    <location>
        <position position="398"/>
    </location>
    <ligand>
        <name>Zn(2+)</name>
        <dbReference type="ChEBI" id="CHEBI:29105"/>
        <label>2</label>
        <note>catalytic</note>
    </ligand>
</feature>
<feature type="binding site" evidence="8">
    <location>
        <position position="368"/>
    </location>
    <ligand>
        <name>Zn(2+)</name>
        <dbReference type="ChEBI" id="CHEBI:29105"/>
        <label>2</label>
        <note>catalytic</note>
    </ligand>
</feature>
<evidence type="ECO:0000256" key="2">
    <source>
        <dbReference type="ARBA" id="ARBA00023157"/>
    </source>
</evidence>
<keyword evidence="1" id="KW-0732">Signal</keyword>
<feature type="binding site" evidence="5">
    <location>
        <position position="217"/>
    </location>
    <ligand>
        <name>chloride</name>
        <dbReference type="ChEBI" id="CHEBI:17996"/>
        <label>1</label>
    </ligand>
</feature>
<evidence type="ECO:0000256" key="3">
    <source>
        <dbReference type="ARBA" id="ARBA00023180"/>
    </source>
</evidence>
<dbReference type="OrthoDB" id="9762795at2"/>
<dbReference type="PANTHER" id="PTHR10514">
    <property type="entry name" value="ANGIOTENSIN-CONVERTING ENZYME"/>
    <property type="match status" value="1"/>
</dbReference>
<feature type="binding site" evidence="6">
    <location>
        <position position="372"/>
    </location>
    <ligand>
        <name>Zn(2+)</name>
        <dbReference type="ChEBI" id="CHEBI:29105"/>
        <label>1</label>
        <note>catalytic</note>
    </ligand>
</feature>
<keyword evidence="6" id="KW-0479">Metal-binding</keyword>
<feature type="active site" description="Proton acceptor 2" evidence="7">
    <location>
        <position position="369"/>
    </location>
</feature>
<evidence type="ECO:0000256" key="1">
    <source>
        <dbReference type="ARBA" id="ARBA00022729"/>
    </source>
</evidence>
<dbReference type="AlphaFoldDB" id="A0A327Q220"/>
<gene>
    <name evidence="9" type="ORF">LX64_04877</name>
</gene>
<comment type="caution">
    <text evidence="9">The sequence shown here is derived from an EMBL/GenBank/DDBJ whole genome shotgun (WGS) entry which is preliminary data.</text>
</comment>
<dbReference type="GO" id="GO:0008237">
    <property type="term" value="F:metallopeptidase activity"/>
    <property type="evidence" value="ECO:0007669"/>
    <property type="project" value="InterPro"/>
</dbReference>
<dbReference type="GO" id="GO:0016020">
    <property type="term" value="C:membrane"/>
    <property type="evidence" value="ECO:0007669"/>
    <property type="project" value="InterPro"/>
</dbReference>
<feature type="active site" description="Proton acceptor 1" evidence="4">
    <location>
        <position position="369"/>
    </location>
</feature>
<evidence type="ECO:0000313" key="9">
    <source>
        <dbReference type="EMBL" id="RAI98515.1"/>
    </source>
</evidence>
<organism evidence="9 10">
    <name type="scientific">Chitinophaga skermanii</name>
    <dbReference type="NCBI Taxonomy" id="331697"/>
    <lineage>
        <taxon>Bacteria</taxon>
        <taxon>Pseudomonadati</taxon>
        <taxon>Bacteroidota</taxon>
        <taxon>Chitinophagia</taxon>
        <taxon>Chitinophagales</taxon>
        <taxon>Chitinophagaceae</taxon>
        <taxon>Chitinophaga</taxon>
    </lineage>
</organism>
<name>A0A327Q220_9BACT</name>
<dbReference type="SUPFAM" id="SSF55486">
    <property type="entry name" value="Metalloproteases ('zincins'), catalytic domain"/>
    <property type="match status" value="1"/>
</dbReference>
<keyword evidence="6" id="KW-0862">Zinc</keyword>
<feature type="binding site" evidence="6">
    <location>
        <position position="398"/>
    </location>
    <ligand>
        <name>Zn(2+)</name>
        <dbReference type="ChEBI" id="CHEBI:29105"/>
        <label>1</label>
        <note>catalytic</note>
    </ligand>
</feature>
<dbReference type="Gene3D" id="1.10.1370.30">
    <property type="match status" value="1"/>
</dbReference>
<keyword evidence="2" id="KW-1015">Disulfide bond</keyword>
<reference evidence="9 10" key="1">
    <citation type="submission" date="2018-06" db="EMBL/GenBank/DDBJ databases">
        <title>Genomic Encyclopedia of Archaeal and Bacterial Type Strains, Phase II (KMG-II): from individual species to whole genera.</title>
        <authorList>
            <person name="Goeker M."/>
        </authorList>
    </citation>
    <scope>NUCLEOTIDE SEQUENCE [LARGE SCALE GENOMIC DNA]</scope>
    <source>
        <strain evidence="9 10">DSM 23857</strain>
    </source>
</reference>
<dbReference type="Pfam" id="PF01401">
    <property type="entry name" value="Peptidase_M2"/>
    <property type="match status" value="1"/>
</dbReference>
<evidence type="ECO:0000256" key="7">
    <source>
        <dbReference type="PIRSR" id="PIRSR601548-6"/>
    </source>
</evidence>
<dbReference type="PANTHER" id="PTHR10514:SF27">
    <property type="entry name" value="ANGIOTENSIN-CONVERTING ENZYME"/>
    <property type="match status" value="1"/>
</dbReference>
<evidence type="ECO:0000256" key="5">
    <source>
        <dbReference type="PIRSR" id="PIRSR601548-2"/>
    </source>
</evidence>
<dbReference type="PROSITE" id="PS52011">
    <property type="entry name" value="PEPTIDASE_M2"/>
    <property type="match status" value="1"/>
</dbReference>
<keyword evidence="10" id="KW-1185">Reference proteome</keyword>
<dbReference type="PROSITE" id="PS51257">
    <property type="entry name" value="PROKAR_LIPOPROTEIN"/>
    <property type="match status" value="1"/>
</dbReference>
<accession>A0A327Q220</accession>
<evidence type="ECO:0000256" key="6">
    <source>
        <dbReference type="PIRSR" id="PIRSR601548-3"/>
    </source>
</evidence>
<feature type="active site" description="Proton donor 1" evidence="4">
    <location>
        <position position="499"/>
    </location>
</feature>
<proteinExistence type="predicted"/>
<keyword evidence="3" id="KW-0325">Glycoprotein</keyword>
<dbReference type="Proteomes" id="UP000249547">
    <property type="component" value="Unassembled WGS sequence"/>
</dbReference>
<feature type="binding site" evidence="6">
    <location>
        <position position="368"/>
    </location>
    <ligand>
        <name>Zn(2+)</name>
        <dbReference type="ChEBI" id="CHEBI:29105"/>
        <label>1</label>
        <note>catalytic</note>
    </ligand>
</feature>
<dbReference type="EMBL" id="QLLL01000012">
    <property type="protein sequence ID" value="RAI98515.1"/>
    <property type="molecule type" value="Genomic_DNA"/>
</dbReference>
<feature type="active site" description="Proton donor 2" evidence="7">
    <location>
        <position position="499"/>
    </location>
</feature>
<dbReference type="PRINTS" id="PR00791">
    <property type="entry name" value="PEPDIPTASEA"/>
</dbReference>
<protein>
    <submittedName>
        <fullName evidence="9">Peptidyl-dipeptidase A</fullName>
    </submittedName>
</protein>
<feature type="binding site" evidence="8">
    <location>
        <position position="372"/>
    </location>
    <ligand>
        <name>Zn(2+)</name>
        <dbReference type="ChEBI" id="CHEBI:29105"/>
        <label>2</label>
        <note>catalytic</note>
    </ligand>
</feature>
<dbReference type="GO" id="GO:0006508">
    <property type="term" value="P:proteolysis"/>
    <property type="evidence" value="ECO:0007669"/>
    <property type="project" value="InterPro"/>
</dbReference>
<dbReference type="GO" id="GO:0008241">
    <property type="term" value="F:peptidyl-dipeptidase activity"/>
    <property type="evidence" value="ECO:0007669"/>
    <property type="project" value="InterPro"/>
</dbReference>